<dbReference type="InterPro" id="IPR050463">
    <property type="entry name" value="Gfo/Idh/MocA_oxidrdct_glycsds"/>
</dbReference>
<dbReference type="PANTHER" id="PTHR43818">
    <property type="entry name" value="BCDNA.GH03377"/>
    <property type="match status" value="1"/>
</dbReference>
<dbReference type="SUPFAM" id="SSF55347">
    <property type="entry name" value="Glyceraldehyde-3-phosphate dehydrogenase-like, C-terminal domain"/>
    <property type="match status" value="1"/>
</dbReference>
<dbReference type="SUPFAM" id="SSF51735">
    <property type="entry name" value="NAD(P)-binding Rossmann-fold domains"/>
    <property type="match status" value="1"/>
</dbReference>
<dbReference type="InterPro" id="IPR055170">
    <property type="entry name" value="GFO_IDH_MocA-like_dom"/>
</dbReference>
<dbReference type="EMBL" id="CAFBLC010000055">
    <property type="protein sequence ID" value="CAB4856116.1"/>
    <property type="molecule type" value="Genomic_DNA"/>
</dbReference>
<dbReference type="GO" id="GO:0000166">
    <property type="term" value="F:nucleotide binding"/>
    <property type="evidence" value="ECO:0007669"/>
    <property type="project" value="InterPro"/>
</dbReference>
<evidence type="ECO:0000313" key="4">
    <source>
        <dbReference type="EMBL" id="CAB4856116.1"/>
    </source>
</evidence>
<keyword evidence="1" id="KW-0560">Oxidoreductase</keyword>
<dbReference type="AlphaFoldDB" id="A0A6J7CDF4"/>
<organism evidence="4">
    <name type="scientific">freshwater metagenome</name>
    <dbReference type="NCBI Taxonomy" id="449393"/>
    <lineage>
        <taxon>unclassified sequences</taxon>
        <taxon>metagenomes</taxon>
        <taxon>ecological metagenomes</taxon>
    </lineage>
</organism>
<accession>A0A6J7CDF4</accession>
<dbReference type="InterPro" id="IPR036291">
    <property type="entry name" value="NAD(P)-bd_dom_sf"/>
</dbReference>
<proteinExistence type="predicted"/>
<name>A0A6J7CDF4_9ZZZZ</name>
<dbReference type="InterPro" id="IPR000683">
    <property type="entry name" value="Gfo/Idh/MocA-like_OxRdtase_N"/>
</dbReference>
<gene>
    <name evidence="4" type="ORF">UFOPK3288_01271</name>
</gene>
<reference evidence="4" key="1">
    <citation type="submission" date="2020-05" db="EMBL/GenBank/DDBJ databases">
        <authorList>
            <person name="Chiriac C."/>
            <person name="Salcher M."/>
            <person name="Ghai R."/>
            <person name="Kavagutti S V."/>
        </authorList>
    </citation>
    <scope>NUCLEOTIDE SEQUENCE</scope>
</reference>
<evidence type="ECO:0000259" key="3">
    <source>
        <dbReference type="Pfam" id="PF22725"/>
    </source>
</evidence>
<dbReference type="Gene3D" id="3.30.360.10">
    <property type="entry name" value="Dihydrodipicolinate Reductase, domain 2"/>
    <property type="match status" value="1"/>
</dbReference>
<protein>
    <submittedName>
        <fullName evidence="4">Unannotated protein</fullName>
    </submittedName>
</protein>
<dbReference type="PANTHER" id="PTHR43818:SF11">
    <property type="entry name" value="BCDNA.GH03377"/>
    <property type="match status" value="1"/>
</dbReference>
<dbReference type="Pfam" id="PF01408">
    <property type="entry name" value="GFO_IDH_MocA"/>
    <property type="match status" value="1"/>
</dbReference>
<dbReference type="GO" id="GO:0016491">
    <property type="term" value="F:oxidoreductase activity"/>
    <property type="evidence" value="ECO:0007669"/>
    <property type="project" value="UniProtKB-KW"/>
</dbReference>
<evidence type="ECO:0000256" key="1">
    <source>
        <dbReference type="ARBA" id="ARBA00023002"/>
    </source>
</evidence>
<feature type="domain" description="Gfo/Idh/MocA-like oxidoreductase N-terminal" evidence="2">
    <location>
        <begin position="4"/>
        <end position="120"/>
    </location>
</feature>
<dbReference type="Gene3D" id="3.40.50.720">
    <property type="entry name" value="NAD(P)-binding Rossmann-like Domain"/>
    <property type="match status" value="1"/>
</dbReference>
<evidence type="ECO:0000259" key="2">
    <source>
        <dbReference type="Pfam" id="PF01408"/>
    </source>
</evidence>
<sequence>MHPVRVALIGVGAIGASHAAILLSSPLAELVVACDTDPNAADRLPPGVPLVSSYSELFDTPNLEAVFICTPQAAHRLPTELALARQLAVFCEKPIAHDLFDADAMISAARDTGGLLAIGHTLRFDPDYISVHQAVSNGELGTIISIACRRNIPDYEGRMIAGRTTLANEVLIHDIDVVRWLAGDIERIFGESSSQGIIGPGLTEAVVATMRLASGGVVTLESNWVMQSETGPQSDFRLSVVGTLGTASIDFFQGPVSVFANRPRFPLNGWLADVYGTSVGTLRTEVEHFLRCVRGENTWPISLSDARAALAGAIALDASIRLAQPVTLSDIS</sequence>
<dbReference type="Pfam" id="PF22725">
    <property type="entry name" value="GFO_IDH_MocA_C3"/>
    <property type="match status" value="1"/>
</dbReference>
<feature type="domain" description="GFO/IDH/MocA-like oxidoreductase" evidence="3">
    <location>
        <begin position="130"/>
        <end position="247"/>
    </location>
</feature>